<dbReference type="EMBL" id="QXTG01000001">
    <property type="protein sequence ID" value="RIX30268.1"/>
    <property type="molecule type" value="Genomic_DNA"/>
</dbReference>
<dbReference type="Proteomes" id="UP000265742">
    <property type="component" value="Unassembled WGS sequence"/>
</dbReference>
<sequence>MSSIIQFLTSEDISRRRDALVREAGADLEELRLRRDQGLLDFNKLGLLDELEDLEYLDGDR</sequence>
<organism evidence="1 2">
    <name type="scientific">Amnibacterium setariae</name>
    <dbReference type="NCBI Taxonomy" id="2306585"/>
    <lineage>
        <taxon>Bacteria</taxon>
        <taxon>Bacillati</taxon>
        <taxon>Actinomycetota</taxon>
        <taxon>Actinomycetes</taxon>
        <taxon>Micrococcales</taxon>
        <taxon>Microbacteriaceae</taxon>
        <taxon>Amnibacterium</taxon>
    </lineage>
</organism>
<name>A0A3A1U5I2_9MICO</name>
<dbReference type="AlphaFoldDB" id="A0A3A1U5I2"/>
<reference evidence="2" key="1">
    <citation type="submission" date="2018-09" db="EMBL/GenBank/DDBJ databases">
        <authorList>
            <person name="Kim I."/>
        </authorList>
    </citation>
    <scope>NUCLEOTIDE SEQUENCE [LARGE SCALE GENOMIC DNA]</scope>
    <source>
        <strain evidence="2">DD4a</strain>
    </source>
</reference>
<accession>A0A3A1U5I2</accession>
<dbReference type="RefSeq" id="WP_119480631.1">
    <property type="nucleotide sequence ID" value="NZ_QXTG01000001.1"/>
</dbReference>
<proteinExistence type="predicted"/>
<protein>
    <submittedName>
        <fullName evidence="1">Uncharacterized protein</fullName>
    </submittedName>
</protein>
<keyword evidence="2" id="KW-1185">Reference proteome</keyword>
<evidence type="ECO:0000313" key="1">
    <source>
        <dbReference type="EMBL" id="RIX30268.1"/>
    </source>
</evidence>
<evidence type="ECO:0000313" key="2">
    <source>
        <dbReference type="Proteomes" id="UP000265742"/>
    </source>
</evidence>
<comment type="caution">
    <text evidence="1">The sequence shown here is derived from an EMBL/GenBank/DDBJ whole genome shotgun (WGS) entry which is preliminary data.</text>
</comment>
<gene>
    <name evidence="1" type="ORF">D1781_02165</name>
</gene>